<evidence type="ECO:0000256" key="1">
    <source>
        <dbReference type="SAM" id="SignalP"/>
    </source>
</evidence>
<dbReference type="HOGENOM" id="CLU_2121756_0_0_1"/>
<name>A0A0C3DLC8_OIDMZ</name>
<evidence type="ECO:0000313" key="2">
    <source>
        <dbReference type="EMBL" id="KIN02833.1"/>
    </source>
</evidence>
<dbReference type="Proteomes" id="UP000054321">
    <property type="component" value="Unassembled WGS sequence"/>
</dbReference>
<dbReference type="EMBL" id="KN832874">
    <property type="protein sequence ID" value="KIN02833.1"/>
    <property type="molecule type" value="Genomic_DNA"/>
</dbReference>
<dbReference type="AlphaFoldDB" id="A0A0C3DLC8"/>
<reference evidence="2 3" key="1">
    <citation type="submission" date="2014-04" db="EMBL/GenBank/DDBJ databases">
        <authorList>
            <consortium name="DOE Joint Genome Institute"/>
            <person name="Kuo A."/>
            <person name="Martino E."/>
            <person name="Perotto S."/>
            <person name="Kohler A."/>
            <person name="Nagy L.G."/>
            <person name="Floudas D."/>
            <person name="Copeland A."/>
            <person name="Barry K.W."/>
            <person name="Cichocki N."/>
            <person name="Veneault-Fourrey C."/>
            <person name="LaButti K."/>
            <person name="Lindquist E.A."/>
            <person name="Lipzen A."/>
            <person name="Lundell T."/>
            <person name="Morin E."/>
            <person name="Murat C."/>
            <person name="Sun H."/>
            <person name="Tunlid A."/>
            <person name="Henrissat B."/>
            <person name="Grigoriev I.V."/>
            <person name="Hibbett D.S."/>
            <person name="Martin F."/>
            <person name="Nordberg H.P."/>
            <person name="Cantor M.N."/>
            <person name="Hua S.X."/>
        </authorList>
    </citation>
    <scope>NUCLEOTIDE SEQUENCE [LARGE SCALE GENOMIC DNA]</scope>
    <source>
        <strain evidence="2 3">Zn</strain>
    </source>
</reference>
<gene>
    <name evidence="2" type="ORF">OIDMADRAFT_27327</name>
</gene>
<dbReference type="InParanoid" id="A0A0C3DLC8"/>
<protein>
    <submittedName>
        <fullName evidence="2">Uncharacterized protein</fullName>
    </submittedName>
</protein>
<evidence type="ECO:0000313" key="3">
    <source>
        <dbReference type="Proteomes" id="UP000054321"/>
    </source>
</evidence>
<accession>A0A0C3DLC8</accession>
<feature type="chain" id="PRO_5002173783" evidence="1">
    <location>
        <begin position="19"/>
        <end position="114"/>
    </location>
</feature>
<feature type="signal peptide" evidence="1">
    <location>
        <begin position="1"/>
        <end position="18"/>
    </location>
</feature>
<keyword evidence="1" id="KW-0732">Signal</keyword>
<keyword evidence="3" id="KW-1185">Reference proteome</keyword>
<reference evidence="3" key="2">
    <citation type="submission" date="2015-01" db="EMBL/GenBank/DDBJ databases">
        <title>Evolutionary Origins and Diversification of the Mycorrhizal Mutualists.</title>
        <authorList>
            <consortium name="DOE Joint Genome Institute"/>
            <consortium name="Mycorrhizal Genomics Consortium"/>
            <person name="Kohler A."/>
            <person name="Kuo A."/>
            <person name="Nagy L.G."/>
            <person name="Floudas D."/>
            <person name="Copeland A."/>
            <person name="Barry K.W."/>
            <person name="Cichocki N."/>
            <person name="Veneault-Fourrey C."/>
            <person name="LaButti K."/>
            <person name="Lindquist E.A."/>
            <person name="Lipzen A."/>
            <person name="Lundell T."/>
            <person name="Morin E."/>
            <person name="Murat C."/>
            <person name="Riley R."/>
            <person name="Ohm R."/>
            <person name="Sun H."/>
            <person name="Tunlid A."/>
            <person name="Henrissat B."/>
            <person name="Grigoriev I.V."/>
            <person name="Hibbett D.S."/>
            <person name="Martin F."/>
        </authorList>
    </citation>
    <scope>NUCLEOTIDE SEQUENCE [LARGE SCALE GENOMIC DNA]</scope>
    <source>
        <strain evidence="3">Zn</strain>
    </source>
</reference>
<organism evidence="2 3">
    <name type="scientific">Oidiodendron maius (strain Zn)</name>
    <dbReference type="NCBI Taxonomy" id="913774"/>
    <lineage>
        <taxon>Eukaryota</taxon>
        <taxon>Fungi</taxon>
        <taxon>Dikarya</taxon>
        <taxon>Ascomycota</taxon>
        <taxon>Pezizomycotina</taxon>
        <taxon>Leotiomycetes</taxon>
        <taxon>Leotiomycetes incertae sedis</taxon>
        <taxon>Myxotrichaceae</taxon>
        <taxon>Oidiodendron</taxon>
    </lineage>
</organism>
<proteinExistence type="predicted"/>
<sequence length="114" mass="12849">MHAKLFLASLCLISTAWSAPQLDKIETKLNARVPFDHPTVVKRGNDYFKRESGCILSFNSRMMQRLANIDSLLQPMAHYALAFSNASVVLTREEGPITFVELIVPFVNPSARRQ</sequence>